<dbReference type="NCBIfam" id="TIGR00012">
    <property type="entry name" value="L29"/>
    <property type="match status" value="1"/>
</dbReference>
<dbReference type="PANTHER" id="PTHR12220:SF13">
    <property type="entry name" value="LARGE RIBOSOMAL SUBUNIT PROTEIN UL16M"/>
    <property type="match status" value="1"/>
</dbReference>
<dbReference type="PROSITE" id="PS00586">
    <property type="entry name" value="RIBOSOMAL_L16_1"/>
    <property type="match status" value="1"/>
</dbReference>
<dbReference type="Gene3D" id="6.10.140.1970">
    <property type="match status" value="1"/>
</dbReference>
<evidence type="ECO:0000256" key="4">
    <source>
        <dbReference type="ARBA" id="ARBA00023274"/>
    </source>
</evidence>
<evidence type="ECO:0000313" key="10">
    <source>
        <dbReference type="Proteomes" id="UP001174909"/>
    </source>
</evidence>
<comment type="caution">
    <text evidence="9">The sequence shown here is derived from an EMBL/GenBank/DDBJ whole genome shotgun (WGS) entry which is preliminary data.</text>
</comment>
<keyword evidence="10" id="KW-1185">Reference proteome</keyword>
<dbReference type="InterPro" id="IPR036920">
    <property type="entry name" value="Ribosomal_uL16_sf"/>
</dbReference>
<dbReference type="Proteomes" id="UP001174909">
    <property type="component" value="Unassembled WGS sequence"/>
</dbReference>
<evidence type="ECO:0000256" key="6">
    <source>
        <dbReference type="ARBA" id="ARBA00035334"/>
    </source>
</evidence>
<evidence type="ECO:0000256" key="1">
    <source>
        <dbReference type="ARBA" id="ARBA00008931"/>
    </source>
</evidence>
<dbReference type="PROSITE" id="PS00701">
    <property type="entry name" value="RIBOSOMAL_L16_2"/>
    <property type="match status" value="1"/>
</dbReference>
<organism evidence="9 10">
    <name type="scientific">Geodia barretti</name>
    <name type="common">Barrett's horny sponge</name>
    <dbReference type="NCBI Taxonomy" id="519541"/>
    <lineage>
        <taxon>Eukaryota</taxon>
        <taxon>Metazoa</taxon>
        <taxon>Porifera</taxon>
        <taxon>Demospongiae</taxon>
        <taxon>Heteroscleromorpha</taxon>
        <taxon>Tetractinellida</taxon>
        <taxon>Astrophorina</taxon>
        <taxon>Geodiidae</taxon>
        <taxon>Geodia</taxon>
    </lineage>
</organism>
<dbReference type="InterPro" id="IPR036049">
    <property type="entry name" value="Ribosomal_uL29_sf"/>
</dbReference>
<dbReference type="InterPro" id="IPR016180">
    <property type="entry name" value="Ribosomal_uL16_dom"/>
</dbReference>
<dbReference type="PROSITE" id="PS00579">
    <property type="entry name" value="RIBOSOMAL_L29"/>
    <property type="match status" value="1"/>
</dbReference>
<dbReference type="InterPro" id="IPR001854">
    <property type="entry name" value="Ribosomal_uL29"/>
</dbReference>
<dbReference type="SUPFAM" id="SSF54686">
    <property type="entry name" value="Ribosomal protein L16p/L10e"/>
    <property type="match status" value="1"/>
</dbReference>
<proteinExistence type="inferred from homology"/>
<dbReference type="Gene3D" id="3.90.1170.10">
    <property type="entry name" value="Ribosomal protein L10e/L16"/>
    <property type="match status" value="1"/>
</dbReference>
<dbReference type="PRINTS" id="PR00060">
    <property type="entry name" value="RIBOSOMALL16"/>
</dbReference>
<dbReference type="Pfam" id="PF00252">
    <property type="entry name" value="Ribosomal_L16"/>
    <property type="match status" value="1"/>
</dbReference>
<dbReference type="InterPro" id="IPR047873">
    <property type="entry name" value="Ribosomal_uL16"/>
</dbReference>
<dbReference type="GO" id="GO:0019843">
    <property type="term" value="F:rRNA binding"/>
    <property type="evidence" value="ECO:0007669"/>
    <property type="project" value="InterPro"/>
</dbReference>
<dbReference type="InterPro" id="IPR000114">
    <property type="entry name" value="Ribosomal_uL16_bact-type"/>
</dbReference>
<accession>A0AA35XDE4</accession>
<dbReference type="HAMAP" id="MF_00374">
    <property type="entry name" value="Ribosomal_uL29"/>
    <property type="match status" value="1"/>
</dbReference>
<evidence type="ECO:0000256" key="7">
    <source>
        <dbReference type="ARBA" id="ARBA00035440"/>
    </source>
</evidence>
<evidence type="ECO:0000256" key="5">
    <source>
        <dbReference type="ARBA" id="ARBA00035302"/>
    </source>
</evidence>
<keyword evidence="3 8" id="KW-0689">Ribosomal protein</keyword>
<dbReference type="SUPFAM" id="SSF46561">
    <property type="entry name" value="Ribosomal protein L29 (L29p)"/>
    <property type="match status" value="1"/>
</dbReference>
<dbReference type="FunFam" id="3.90.1170.10:FF:000001">
    <property type="entry name" value="50S ribosomal protein L16"/>
    <property type="match status" value="1"/>
</dbReference>
<gene>
    <name evidence="9" type="ORF">GBAR_LOCUS29814</name>
</gene>
<evidence type="ECO:0000313" key="9">
    <source>
        <dbReference type="EMBL" id="CAI8054653.1"/>
    </source>
</evidence>
<reference evidence="9" key="1">
    <citation type="submission" date="2023-03" db="EMBL/GenBank/DDBJ databases">
        <authorList>
            <person name="Steffen K."/>
            <person name="Cardenas P."/>
        </authorList>
    </citation>
    <scope>NUCLEOTIDE SEQUENCE</scope>
</reference>
<dbReference type="GO" id="GO:0022625">
    <property type="term" value="C:cytosolic large ribosomal subunit"/>
    <property type="evidence" value="ECO:0007669"/>
    <property type="project" value="TreeGrafter"/>
</dbReference>
<dbReference type="CDD" id="cd01433">
    <property type="entry name" value="Ribosomal_L16_L10e"/>
    <property type="match status" value="1"/>
</dbReference>
<protein>
    <recommendedName>
        <fullName evidence="5">Large ribosomal subunit protein uL16m</fullName>
    </recommendedName>
    <alternativeName>
        <fullName evidence="7">39S ribosomal protein L16, mitochondrial</fullName>
    </alternativeName>
    <alternativeName>
        <fullName evidence="6">60S ribosomal protein L35</fullName>
    </alternativeName>
</protein>
<evidence type="ECO:0000256" key="8">
    <source>
        <dbReference type="RuleBase" id="RU004413"/>
    </source>
</evidence>
<dbReference type="PANTHER" id="PTHR12220">
    <property type="entry name" value="50S/60S RIBOSOMAL PROTEIN L16"/>
    <property type="match status" value="1"/>
</dbReference>
<dbReference type="GO" id="GO:0006412">
    <property type="term" value="P:translation"/>
    <property type="evidence" value="ECO:0007669"/>
    <property type="project" value="InterPro"/>
</dbReference>
<dbReference type="CDD" id="cd00427">
    <property type="entry name" value="Ribosomal_L29_HIP"/>
    <property type="match status" value="1"/>
</dbReference>
<dbReference type="GO" id="GO:0003735">
    <property type="term" value="F:structural constituent of ribosome"/>
    <property type="evidence" value="ECO:0007669"/>
    <property type="project" value="InterPro"/>
</dbReference>
<sequence>MHRGRRRGTAQTGNQVTFGDYGLKATSNAWVTSRQIEAARRAITRHFRRGGQVWIRVFPDKPITSKPAETRMGSGKGNVDFWVAVVKPGRVLFEVAGIRQEMAQEALRLASQKLSLGSELDSSYRELMNLRFRLSTRQIDSPKELKNVKKTIARVKTVMRQRGMRER</sequence>
<comment type="similarity">
    <text evidence="2">Belongs to the universal ribosomal protein uL29 family.</text>
</comment>
<dbReference type="EMBL" id="CASHTH010004203">
    <property type="protein sequence ID" value="CAI8054653.1"/>
    <property type="molecule type" value="Genomic_DNA"/>
</dbReference>
<name>A0AA35XDE4_GEOBA</name>
<evidence type="ECO:0000256" key="3">
    <source>
        <dbReference type="ARBA" id="ARBA00022980"/>
    </source>
</evidence>
<dbReference type="AlphaFoldDB" id="A0AA35XDE4"/>
<evidence type="ECO:0000256" key="2">
    <source>
        <dbReference type="ARBA" id="ARBA00009254"/>
    </source>
</evidence>
<comment type="similarity">
    <text evidence="1 8">Belongs to the universal ribosomal protein uL16 family.</text>
</comment>
<dbReference type="InterPro" id="IPR020798">
    <property type="entry name" value="Ribosomal_uL16_CS"/>
</dbReference>
<dbReference type="InterPro" id="IPR018254">
    <property type="entry name" value="Ribosomal_uL29_CS"/>
</dbReference>
<keyword evidence="4 8" id="KW-0687">Ribonucleoprotein</keyword>
<dbReference type="NCBIfam" id="TIGR01164">
    <property type="entry name" value="rplP_bact"/>
    <property type="match status" value="1"/>
</dbReference>